<dbReference type="PANTHER" id="PTHR10353:SF36">
    <property type="entry name" value="LP05116P"/>
    <property type="match status" value="1"/>
</dbReference>
<evidence type="ECO:0000256" key="2">
    <source>
        <dbReference type="ARBA" id="ARBA00022801"/>
    </source>
</evidence>
<dbReference type="Pfam" id="PF00232">
    <property type="entry name" value="Glyco_hydro_1"/>
    <property type="match status" value="2"/>
</dbReference>
<evidence type="ECO:0000313" key="5">
    <source>
        <dbReference type="EMBL" id="EET58286.1"/>
    </source>
</evidence>
<evidence type="ECO:0000256" key="1">
    <source>
        <dbReference type="ARBA" id="ARBA00010838"/>
    </source>
</evidence>
<dbReference type="Proteomes" id="UP000005561">
    <property type="component" value="Unassembled WGS sequence"/>
</dbReference>
<keyword evidence="3" id="KW-0326">Glycosidase</keyword>
<dbReference type="GO" id="GO:0005829">
    <property type="term" value="C:cytosol"/>
    <property type="evidence" value="ECO:0007669"/>
    <property type="project" value="TreeGrafter"/>
</dbReference>
<dbReference type="Gene3D" id="3.20.20.80">
    <property type="entry name" value="Glycosidases"/>
    <property type="match status" value="2"/>
</dbReference>
<name>C6LM71_9FIRM</name>
<dbReference type="InterPro" id="IPR017853">
    <property type="entry name" value="GH"/>
</dbReference>
<dbReference type="eggNOG" id="COG2723">
    <property type="taxonomic scope" value="Bacteria"/>
</dbReference>
<organism evidence="5 6">
    <name type="scientific">Marvinbryantia formatexigens DSM 14469</name>
    <dbReference type="NCBI Taxonomy" id="478749"/>
    <lineage>
        <taxon>Bacteria</taxon>
        <taxon>Bacillati</taxon>
        <taxon>Bacillota</taxon>
        <taxon>Clostridia</taxon>
        <taxon>Lachnospirales</taxon>
        <taxon>Lachnospiraceae</taxon>
        <taxon>Marvinbryantia</taxon>
    </lineage>
</organism>
<keyword evidence="6" id="KW-1185">Reference proteome</keyword>
<dbReference type="GO" id="GO:0008422">
    <property type="term" value="F:beta-glucosidase activity"/>
    <property type="evidence" value="ECO:0007669"/>
    <property type="project" value="TreeGrafter"/>
</dbReference>
<evidence type="ECO:0000256" key="4">
    <source>
        <dbReference type="RuleBase" id="RU003690"/>
    </source>
</evidence>
<proteinExistence type="inferred from homology"/>
<dbReference type="STRING" id="168384.SAMN05660368_01041"/>
<dbReference type="PANTHER" id="PTHR10353">
    <property type="entry name" value="GLYCOSYL HYDROLASE"/>
    <property type="match status" value="1"/>
</dbReference>
<gene>
    <name evidence="5" type="ORF">BRYFOR_09770</name>
</gene>
<comment type="caution">
    <text evidence="5">The sequence shown here is derived from an EMBL/GenBank/DDBJ whole genome shotgun (WGS) entry which is preliminary data.</text>
</comment>
<dbReference type="SUPFAM" id="SSF51445">
    <property type="entry name" value="(Trans)glycosidases"/>
    <property type="match status" value="1"/>
</dbReference>
<keyword evidence="2 5" id="KW-0378">Hydrolase</keyword>
<accession>C6LM71</accession>
<dbReference type="GO" id="GO:0016052">
    <property type="term" value="P:carbohydrate catabolic process"/>
    <property type="evidence" value="ECO:0007669"/>
    <property type="project" value="TreeGrafter"/>
</dbReference>
<evidence type="ECO:0000256" key="3">
    <source>
        <dbReference type="ARBA" id="ARBA00023295"/>
    </source>
</evidence>
<evidence type="ECO:0000313" key="6">
    <source>
        <dbReference type="Proteomes" id="UP000005561"/>
    </source>
</evidence>
<sequence>MLKIAEIGIKKKGAEVYNLYEPETNMEGRQTDMKKFPENFMLGASTAAHQVEGNNIHSDYWAQEQMEHSSFVEPSLDAVDHYHHYEEDIRLMAEAGLNAYRFSIEWARIEPEEGKFDIEELEHYRKVIRCCRANGIEPVVTLLHFTSPRWLIEKGGWEAESTVTYFARYCAYVVIQLGEELNYVCTINEANMGLQVAAIGRRYMQQMQKQAAEQKNGGSAEKEGTAAEKLEGSVQVGLNMESLLKRQKAVEEENIQVFGTANPQIFVSSRTPEGDLLVMRAHEAARDAMKAIRPDLKIGLTLSLHDIQAQPGGEKAAEKEWEEEFRHYLPFIRNDDFLGVQNYTRTLMGADGSLPAPEGAELTQMNYEFYPEALEHVIRKVAEEFQGELLVTENGIATADDTRRVEFIRRALQGVQACIQDGIPVKGYMHWSLLDNFEWQKGFSMMFGLIAVDRKTRTRYPKPSLAYLGSWRQA</sequence>
<dbReference type="AlphaFoldDB" id="C6LM71"/>
<dbReference type="EMBL" id="ACCL02000038">
    <property type="protein sequence ID" value="EET58286.1"/>
    <property type="molecule type" value="Genomic_DNA"/>
</dbReference>
<dbReference type="PRINTS" id="PR00131">
    <property type="entry name" value="GLHYDRLASE1"/>
</dbReference>
<comment type="similarity">
    <text evidence="1 4">Belongs to the glycosyl hydrolase 1 family.</text>
</comment>
<dbReference type="InterPro" id="IPR001360">
    <property type="entry name" value="Glyco_hydro_1"/>
</dbReference>
<reference evidence="5" key="1">
    <citation type="submission" date="2009-07" db="EMBL/GenBank/DDBJ databases">
        <authorList>
            <person name="Weinstock G."/>
            <person name="Sodergren E."/>
            <person name="Clifton S."/>
            <person name="Fulton L."/>
            <person name="Fulton B."/>
            <person name="Courtney L."/>
            <person name="Fronick C."/>
            <person name="Harrison M."/>
            <person name="Strong C."/>
            <person name="Farmer C."/>
            <person name="Delahaunty K."/>
            <person name="Markovic C."/>
            <person name="Hall O."/>
            <person name="Minx P."/>
            <person name="Tomlinson C."/>
            <person name="Mitreva M."/>
            <person name="Nelson J."/>
            <person name="Hou S."/>
            <person name="Wollam A."/>
            <person name="Pepin K.H."/>
            <person name="Johnson M."/>
            <person name="Bhonagiri V."/>
            <person name="Nash W.E."/>
            <person name="Warren W."/>
            <person name="Chinwalla A."/>
            <person name="Mardis E.R."/>
            <person name="Wilson R.K."/>
        </authorList>
    </citation>
    <scope>NUCLEOTIDE SEQUENCE [LARGE SCALE GENOMIC DNA]</scope>
    <source>
        <strain evidence="5">DSM 14469</strain>
    </source>
</reference>
<protein>
    <submittedName>
        <fullName evidence="5">Glycosyl hydrolase, family 1</fullName>
    </submittedName>
</protein>